<keyword evidence="5" id="KW-0547">Nucleotide-binding</keyword>
<feature type="compositionally biased region" description="Basic and acidic residues" evidence="9">
    <location>
        <begin position="303"/>
        <end position="312"/>
    </location>
</feature>
<dbReference type="PANTHER" id="PTHR24421:SF10">
    <property type="entry name" value="NITRATE_NITRITE SENSOR PROTEIN NARQ"/>
    <property type="match status" value="1"/>
</dbReference>
<reference evidence="11" key="1">
    <citation type="submission" date="2021-03" db="EMBL/GenBank/DDBJ databases">
        <title>Leucobacter chromiisoli sp. nov., isolated from chromium-containing soil of chemical plant.</title>
        <authorList>
            <person name="Xu Z."/>
        </authorList>
    </citation>
    <scope>NUCLEOTIDE SEQUENCE</scope>
    <source>
        <strain evidence="11">K 70/01</strain>
    </source>
</reference>
<dbReference type="GO" id="GO:0005524">
    <property type="term" value="F:ATP binding"/>
    <property type="evidence" value="ECO:0007669"/>
    <property type="project" value="UniProtKB-KW"/>
</dbReference>
<organism evidence="11 12">
    <name type="scientific">Leucobacter tardus</name>
    <dbReference type="NCBI Taxonomy" id="501483"/>
    <lineage>
        <taxon>Bacteria</taxon>
        <taxon>Bacillati</taxon>
        <taxon>Actinomycetota</taxon>
        <taxon>Actinomycetes</taxon>
        <taxon>Micrococcales</taxon>
        <taxon>Microbacteriaceae</taxon>
        <taxon>Leucobacter</taxon>
    </lineage>
</organism>
<feature type="domain" description="Signal transduction histidine kinase subgroup 3 dimerisation and phosphoacceptor" evidence="10">
    <location>
        <begin position="65"/>
        <end position="127"/>
    </location>
</feature>
<proteinExistence type="predicted"/>
<dbReference type="EC" id="2.7.13.3" evidence="2"/>
<keyword evidence="7" id="KW-0067">ATP-binding</keyword>
<evidence type="ECO:0000313" key="12">
    <source>
        <dbReference type="Proteomes" id="UP000668403"/>
    </source>
</evidence>
<keyword evidence="8" id="KW-0902">Two-component regulatory system</keyword>
<feature type="compositionally biased region" description="Low complexity" evidence="9">
    <location>
        <begin position="242"/>
        <end position="252"/>
    </location>
</feature>
<evidence type="ECO:0000313" key="11">
    <source>
        <dbReference type="EMBL" id="MBO2990858.1"/>
    </source>
</evidence>
<evidence type="ECO:0000256" key="3">
    <source>
        <dbReference type="ARBA" id="ARBA00022553"/>
    </source>
</evidence>
<gene>
    <name evidence="11" type="ORF">J4H85_12710</name>
</gene>
<feature type="region of interest" description="Disordered" evidence="9">
    <location>
        <begin position="242"/>
        <end position="312"/>
    </location>
</feature>
<dbReference type="SUPFAM" id="SSF55874">
    <property type="entry name" value="ATPase domain of HSP90 chaperone/DNA topoisomerase II/histidine kinase"/>
    <property type="match status" value="1"/>
</dbReference>
<keyword evidence="3" id="KW-0597">Phosphoprotein</keyword>
<dbReference type="InterPro" id="IPR036890">
    <property type="entry name" value="HATPase_C_sf"/>
</dbReference>
<evidence type="ECO:0000256" key="9">
    <source>
        <dbReference type="SAM" id="MobiDB-lite"/>
    </source>
</evidence>
<dbReference type="Pfam" id="PF07730">
    <property type="entry name" value="HisKA_3"/>
    <property type="match status" value="1"/>
</dbReference>
<keyword evidence="4" id="KW-0808">Transferase</keyword>
<comment type="caution">
    <text evidence="11">The sequence shown here is derived from an EMBL/GenBank/DDBJ whole genome shotgun (WGS) entry which is preliminary data.</text>
</comment>
<evidence type="ECO:0000256" key="2">
    <source>
        <dbReference type="ARBA" id="ARBA00012438"/>
    </source>
</evidence>
<dbReference type="Proteomes" id="UP000668403">
    <property type="component" value="Unassembled WGS sequence"/>
</dbReference>
<accession>A0A939QGL2</accession>
<evidence type="ECO:0000256" key="6">
    <source>
        <dbReference type="ARBA" id="ARBA00022777"/>
    </source>
</evidence>
<dbReference type="PANTHER" id="PTHR24421">
    <property type="entry name" value="NITRATE/NITRITE SENSOR PROTEIN NARX-RELATED"/>
    <property type="match status" value="1"/>
</dbReference>
<evidence type="ECO:0000256" key="4">
    <source>
        <dbReference type="ARBA" id="ARBA00022679"/>
    </source>
</evidence>
<comment type="catalytic activity">
    <reaction evidence="1">
        <text>ATP + protein L-histidine = ADP + protein N-phospho-L-histidine.</text>
        <dbReference type="EC" id="2.7.13.3"/>
    </reaction>
</comment>
<keyword evidence="6" id="KW-0418">Kinase</keyword>
<dbReference type="InterPro" id="IPR011712">
    <property type="entry name" value="Sig_transdc_His_kin_sub3_dim/P"/>
</dbReference>
<name>A0A939QGL2_9MICO</name>
<dbReference type="GO" id="GO:0046983">
    <property type="term" value="F:protein dimerization activity"/>
    <property type="evidence" value="ECO:0007669"/>
    <property type="project" value="InterPro"/>
</dbReference>
<evidence type="ECO:0000256" key="1">
    <source>
        <dbReference type="ARBA" id="ARBA00000085"/>
    </source>
</evidence>
<dbReference type="GO" id="GO:0016020">
    <property type="term" value="C:membrane"/>
    <property type="evidence" value="ECO:0007669"/>
    <property type="project" value="InterPro"/>
</dbReference>
<dbReference type="Gene3D" id="3.30.565.10">
    <property type="entry name" value="Histidine kinase-like ATPase, C-terminal domain"/>
    <property type="match status" value="1"/>
</dbReference>
<dbReference type="InterPro" id="IPR050482">
    <property type="entry name" value="Sensor_HK_TwoCompSys"/>
</dbReference>
<dbReference type="AlphaFoldDB" id="A0A939QGL2"/>
<dbReference type="RefSeq" id="WP_208240161.1">
    <property type="nucleotide sequence ID" value="NZ_BAAAQU010000002.1"/>
</dbReference>
<evidence type="ECO:0000256" key="8">
    <source>
        <dbReference type="ARBA" id="ARBA00023012"/>
    </source>
</evidence>
<keyword evidence="12" id="KW-1185">Reference proteome</keyword>
<evidence type="ECO:0000256" key="5">
    <source>
        <dbReference type="ARBA" id="ARBA00022741"/>
    </source>
</evidence>
<dbReference type="Gene3D" id="1.20.5.1930">
    <property type="match status" value="1"/>
</dbReference>
<sequence length="312" mass="32189">MSRVFVSTVAVTAVLTVPMFAIIGGGPRPLSAVLTLLALSAAGGWGIVAVRAHTRAVVDAAILGERARMADELHDFAAHDMSVVMVHAQALAVATDPIEVAEARRAIARSASRALGSLRATIDAVQTDGGLRERIGALVDDLELLGYRVDCTAPAASSMPHASSAVFEHVVTESITNILKHGGRGGGEVRISVSENADRDVITIWSSAGAPVIATPAVAPHDFPAGGTGLRRLSDLLTPSGGSLSAGPAGRGWSVTAAIPRSPDTGEVRAPVSRGRRAVSGRRASPMVRSGSRLTRSSMSRAAAHERDHPHA</sequence>
<evidence type="ECO:0000259" key="10">
    <source>
        <dbReference type="Pfam" id="PF07730"/>
    </source>
</evidence>
<dbReference type="GO" id="GO:0000155">
    <property type="term" value="F:phosphorelay sensor kinase activity"/>
    <property type="evidence" value="ECO:0007669"/>
    <property type="project" value="InterPro"/>
</dbReference>
<evidence type="ECO:0000256" key="7">
    <source>
        <dbReference type="ARBA" id="ARBA00022840"/>
    </source>
</evidence>
<protein>
    <recommendedName>
        <fullName evidence="2">histidine kinase</fullName>
        <ecNumber evidence="2">2.7.13.3</ecNumber>
    </recommendedName>
</protein>
<dbReference type="EMBL" id="JAGFBF010000005">
    <property type="protein sequence ID" value="MBO2990858.1"/>
    <property type="molecule type" value="Genomic_DNA"/>
</dbReference>